<evidence type="ECO:0000256" key="1">
    <source>
        <dbReference type="ARBA" id="ARBA00004123"/>
    </source>
</evidence>
<evidence type="ECO:0000313" key="13">
    <source>
        <dbReference type="EMBL" id="KAE8283728.1"/>
    </source>
</evidence>
<dbReference type="Pfam" id="PF13465">
    <property type="entry name" value="zf-H2C2_2"/>
    <property type="match status" value="1"/>
</dbReference>
<dbReference type="PROSITE" id="PS50157">
    <property type="entry name" value="ZINC_FINGER_C2H2_2"/>
    <property type="match status" value="5"/>
</dbReference>
<evidence type="ECO:0000313" key="14">
    <source>
        <dbReference type="Proteomes" id="UP000424527"/>
    </source>
</evidence>
<feature type="domain" description="C2H2-type" evidence="12">
    <location>
        <begin position="409"/>
        <end position="442"/>
    </location>
</feature>
<keyword evidence="6" id="KW-0862">Zinc</keyword>
<dbReference type="InterPro" id="IPR036236">
    <property type="entry name" value="Znf_C2H2_sf"/>
</dbReference>
<reference evidence="13 14" key="1">
    <citation type="submission" date="2019-07" db="EMBL/GenBank/DDBJ databases">
        <title>Chromosome genome assembly for large yellow croaker.</title>
        <authorList>
            <person name="Xiao S."/>
        </authorList>
    </citation>
    <scope>NUCLEOTIDE SEQUENCE [LARGE SCALE GENOMIC DNA]</scope>
    <source>
        <strain evidence="13">JMULYC20181020</strain>
        <tissue evidence="13">Muscle</tissue>
    </source>
</reference>
<evidence type="ECO:0000256" key="6">
    <source>
        <dbReference type="ARBA" id="ARBA00022833"/>
    </source>
</evidence>
<dbReference type="PANTHER" id="PTHR24404:SF114">
    <property type="entry name" value="KLUMPFUSS, ISOFORM B-RELATED"/>
    <property type="match status" value="1"/>
</dbReference>
<name>A0A6G0HWT5_LARCR</name>
<sequence>MSSSAGLHTQLAAVMESLVHAAVAELKKLLELSLEVRAGEETPLPAKLQADSRDKMVMFASVMESLGNEALWKIIHILEEARLLKPRKGLKKKKKKKKTRARHNTQIEVEHSYGMRLESSDSHGLTQTKLEEAGEAEEAGGREDDNLVVLAVTVKDEHEDIDISALDDRAEAAEPVTYTLQHKQEYEDQPLDRLDPEQEHQQLDQMDKEYQQKQEQDEQEDQQDQQDQEHQQRQEQDQKHRLDQQWEQEYQHQLDQQQVQEHQQLTQLDQQLQLQQVFLLPKFLILNHIATETSQQRFECPKCGKCFSKRKQLTRHALTHREEKPFVCSICSRAFGQRQSLKRHMRTHTGEKPYTCEVCGKTFNLLQSLHCHSRIHTGKLFVCGVCGKGFTRTITLKAHEVIHTGQKPFKCEQCSRTFRYAGNLKAHKRSTAATQLQKDLQPEDGQETCPRQQRAAHL</sequence>
<keyword evidence="7" id="KW-0832">Ubl conjugation</keyword>
<evidence type="ECO:0000256" key="7">
    <source>
        <dbReference type="ARBA" id="ARBA00022843"/>
    </source>
</evidence>
<comment type="caution">
    <text evidence="13">The sequence shown here is derived from an EMBL/GenBank/DDBJ whole genome shotgun (WGS) entry which is preliminary data.</text>
</comment>
<dbReference type="AlphaFoldDB" id="A0A6G0HWT5"/>
<keyword evidence="2" id="KW-1017">Isopeptide bond</keyword>
<feature type="domain" description="C2H2-type" evidence="12">
    <location>
        <begin position="354"/>
        <end position="381"/>
    </location>
</feature>
<gene>
    <name evidence="13" type="ORF">D5F01_LYC17047</name>
</gene>
<dbReference type="Gene3D" id="3.30.160.60">
    <property type="entry name" value="Classic Zinc Finger"/>
    <property type="match status" value="5"/>
</dbReference>
<evidence type="ECO:0000256" key="3">
    <source>
        <dbReference type="ARBA" id="ARBA00022723"/>
    </source>
</evidence>
<keyword evidence="5 10" id="KW-0863">Zinc-finger</keyword>
<evidence type="ECO:0000256" key="11">
    <source>
        <dbReference type="SAM" id="MobiDB-lite"/>
    </source>
</evidence>
<feature type="compositionally biased region" description="Basic and acidic residues" evidence="11">
    <location>
        <begin position="199"/>
        <end position="216"/>
    </location>
</feature>
<evidence type="ECO:0000256" key="10">
    <source>
        <dbReference type="PROSITE-ProRule" id="PRU00042"/>
    </source>
</evidence>
<dbReference type="InterPro" id="IPR050589">
    <property type="entry name" value="Ikaros_C2H2-ZF"/>
</dbReference>
<evidence type="ECO:0000256" key="8">
    <source>
        <dbReference type="ARBA" id="ARBA00023125"/>
    </source>
</evidence>
<dbReference type="FunFam" id="3.30.160.60:FF:000446">
    <property type="entry name" value="Zinc finger protein"/>
    <property type="match status" value="1"/>
</dbReference>
<evidence type="ECO:0000256" key="2">
    <source>
        <dbReference type="ARBA" id="ARBA00022499"/>
    </source>
</evidence>
<dbReference type="SMART" id="SM00355">
    <property type="entry name" value="ZnF_C2H2"/>
    <property type="match status" value="5"/>
</dbReference>
<keyword evidence="14" id="KW-1185">Reference proteome</keyword>
<dbReference type="Pfam" id="PF00096">
    <property type="entry name" value="zf-C2H2"/>
    <property type="match status" value="3"/>
</dbReference>
<keyword evidence="4" id="KW-0677">Repeat</keyword>
<keyword evidence="9" id="KW-0539">Nucleus</keyword>
<dbReference type="FunFam" id="3.30.160.60:FF:000624">
    <property type="entry name" value="zinc finger protein 697"/>
    <property type="match status" value="1"/>
</dbReference>
<evidence type="ECO:0000256" key="5">
    <source>
        <dbReference type="ARBA" id="ARBA00022771"/>
    </source>
</evidence>
<dbReference type="GO" id="GO:0003700">
    <property type="term" value="F:DNA-binding transcription factor activity"/>
    <property type="evidence" value="ECO:0007669"/>
    <property type="project" value="TreeGrafter"/>
</dbReference>
<dbReference type="GO" id="GO:0000978">
    <property type="term" value="F:RNA polymerase II cis-regulatory region sequence-specific DNA binding"/>
    <property type="evidence" value="ECO:0007669"/>
    <property type="project" value="TreeGrafter"/>
</dbReference>
<keyword evidence="3" id="KW-0479">Metal-binding</keyword>
<dbReference type="Proteomes" id="UP000424527">
    <property type="component" value="Unassembled WGS sequence"/>
</dbReference>
<feature type="domain" description="C2H2-type" evidence="12">
    <location>
        <begin position="326"/>
        <end position="353"/>
    </location>
</feature>
<evidence type="ECO:0000256" key="9">
    <source>
        <dbReference type="ARBA" id="ARBA00023242"/>
    </source>
</evidence>
<dbReference type="PANTHER" id="PTHR24404">
    <property type="entry name" value="ZINC FINGER PROTEIN"/>
    <property type="match status" value="1"/>
</dbReference>
<evidence type="ECO:0000259" key="12">
    <source>
        <dbReference type="PROSITE" id="PS50157"/>
    </source>
</evidence>
<dbReference type="GO" id="GO:0006357">
    <property type="term" value="P:regulation of transcription by RNA polymerase II"/>
    <property type="evidence" value="ECO:0007669"/>
    <property type="project" value="TreeGrafter"/>
</dbReference>
<feature type="compositionally biased region" description="Basic and acidic residues" evidence="11">
    <location>
        <begin position="227"/>
        <end position="243"/>
    </location>
</feature>
<organism evidence="13 14">
    <name type="scientific">Larimichthys crocea</name>
    <name type="common">Large yellow croaker</name>
    <name type="synonym">Pseudosciaena crocea</name>
    <dbReference type="NCBI Taxonomy" id="215358"/>
    <lineage>
        <taxon>Eukaryota</taxon>
        <taxon>Metazoa</taxon>
        <taxon>Chordata</taxon>
        <taxon>Craniata</taxon>
        <taxon>Vertebrata</taxon>
        <taxon>Euteleostomi</taxon>
        <taxon>Actinopterygii</taxon>
        <taxon>Neopterygii</taxon>
        <taxon>Teleostei</taxon>
        <taxon>Neoteleostei</taxon>
        <taxon>Acanthomorphata</taxon>
        <taxon>Eupercaria</taxon>
        <taxon>Sciaenidae</taxon>
        <taxon>Larimichthys</taxon>
    </lineage>
</organism>
<proteinExistence type="predicted"/>
<dbReference type="GO" id="GO:0008270">
    <property type="term" value="F:zinc ion binding"/>
    <property type="evidence" value="ECO:0007669"/>
    <property type="project" value="UniProtKB-KW"/>
</dbReference>
<dbReference type="GO" id="GO:0005634">
    <property type="term" value="C:nucleus"/>
    <property type="evidence" value="ECO:0007669"/>
    <property type="project" value="UniProtKB-SubCell"/>
</dbReference>
<keyword evidence="8" id="KW-0238">DNA-binding</keyword>
<feature type="domain" description="C2H2-type" evidence="12">
    <location>
        <begin position="298"/>
        <end position="325"/>
    </location>
</feature>
<protein>
    <recommendedName>
        <fullName evidence="12">C2H2-type domain-containing protein</fullName>
    </recommendedName>
</protein>
<dbReference type="FunFam" id="3.30.160.60:FF:000690">
    <property type="entry name" value="Zinc finger protein 354C"/>
    <property type="match status" value="1"/>
</dbReference>
<evidence type="ECO:0000256" key="4">
    <source>
        <dbReference type="ARBA" id="ARBA00022737"/>
    </source>
</evidence>
<comment type="subcellular location">
    <subcellularLocation>
        <location evidence="1">Nucleus</location>
    </subcellularLocation>
</comment>
<feature type="region of interest" description="Disordered" evidence="11">
    <location>
        <begin position="199"/>
        <end position="243"/>
    </location>
</feature>
<feature type="domain" description="C2H2-type" evidence="12">
    <location>
        <begin position="381"/>
        <end position="408"/>
    </location>
</feature>
<dbReference type="EMBL" id="REGW02000017">
    <property type="protein sequence ID" value="KAE8283728.1"/>
    <property type="molecule type" value="Genomic_DNA"/>
</dbReference>
<feature type="compositionally biased region" description="Acidic residues" evidence="11">
    <location>
        <begin position="217"/>
        <end position="226"/>
    </location>
</feature>
<accession>A0A6G0HWT5</accession>
<dbReference type="InterPro" id="IPR013087">
    <property type="entry name" value="Znf_C2H2_type"/>
</dbReference>
<feature type="region of interest" description="Disordered" evidence="11">
    <location>
        <begin position="435"/>
        <end position="458"/>
    </location>
</feature>
<dbReference type="SUPFAM" id="SSF57667">
    <property type="entry name" value="beta-beta-alpha zinc fingers"/>
    <property type="match status" value="3"/>
</dbReference>
<dbReference type="FunFam" id="3.30.160.60:FF:000303">
    <property type="entry name" value="Zinc finger protein 41"/>
    <property type="match status" value="1"/>
</dbReference>
<dbReference type="PROSITE" id="PS00028">
    <property type="entry name" value="ZINC_FINGER_C2H2_1"/>
    <property type="match status" value="4"/>
</dbReference>